<feature type="domain" description="EAL" evidence="4">
    <location>
        <begin position="607"/>
        <end position="857"/>
    </location>
</feature>
<evidence type="ECO:0000313" key="7">
    <source>
        <dbReference type="Proteomes" id="UP000245754"/>
    </source>
</evidence>
<dbReference type="InterPro" id="IPR001610">
    <property type="entry name" value="PAC"/>
</dbReference>
<dbReference type="Gene3D" id="3.20.20.450">
    <property type="entry name" value="EAL domain"/>
    <property type="match status" value="1"/>
</dbReference>
<keyword evidence="1" id="KW-0175">Coiled coil</keyword>
<dbReference type="SMART" id="SM00267">
    <property type="entry name" value="GGDEF"/>
    <property type="match status" value="1"/>
</dbReference>
<dbReference type="NCBIfam" id="TIGR00254">
    <property type="entry name" value="GGDEF"/>
    <property type="match status" value="1"/>
</dbReference>
<dbReference type="Pfam" id="PF00990">
    <property type="entry name" value="GGDEF"/>
    <property type="match status" value="1"/>
</dbReference>
<dbReference type="SUPFAM" id="SSF141868">
    <property type="entry name" value="EAL domain-like"/>
    <property type="match status" value="1"/>
</dbReference>
<accession>A0A316EL78</accession>
<dbReference type="Pfam" id="PF08447">
    <property type="entry name" value="PAS_3"/>
    <property type="match status" value="1"/>
</dbReference>
<feature type="domain" description="PAS" evidence="2">
    <location>
        <begin position="179"/>
        <end position="250"/>
    </location>
</feature>
<dbReference type="InterPro" id="IPR000014">
    <property type="entry name" value="PAS"/>
</dbReference>
<dbReference type="AlphaFoldDB" id="A0A316EL78"/>
<dbReference type="SMART" id="SM00052">
    <property type="entry name" value="EAL"/>
    <property type="match status" value="1"/>
</dbReference>
<dbReference type="PROSITE" id="PS50113">
    <property type="entry name" value="PAC"/>
    <property type="match status" value="1"/>
</dbReference>
<dbReference type="PROSITE" id="PS50883">
    <property type="entry name" value="EAL"/>
    <property type="match status" value="1"/>
</dbReference>
<evidence type="ECO:0000259" key="2">
    <source>
        <dbReference type="PROSITE" id="PS50112"/>
    </source>
</evidence>
<dbReference type="InterPro" id="IPR000160">
    <property type="entry name" value="GGDEF_dom"/>
</dbReference>
<dbReference type="Pfam" id="PF08448">
    <property type="entry name" value="PAS_4"/>
    <property type="match status" value="2"/>
</dbReference>
<dbReference type="CDD" id="cd01949">
    <property type="entry name" value="GGDEF"/>
    <property type="match status" value="1"/>
</dbReference>
<dbReference type="InterPro" id="IPR013655">
    <property type="entry name" value="PAS_fold_3"/>
</dbReference>
<feature type="domain" description="PAS" evidence="2">
    <location>
        <begin position="53"/>
        <end position="123"/>
    </location>
</feature>
<organism evidence="6 7">
    <name type="scientific">Cupriavidus plantarum</name>
    <dbReference type="NCBI Taxonomy" id="942865"/>
    <lineage>
        <taxon>Bacteria</taxon>
        <taxon>Pseudomonadati</taxon>
        <taxon>Pseudomonadota</taxon>
        <taxon>Betaproteobacteria</taxon>
        <taxon>Burkholderiales</taxon>
        <taxon>Burkholderiaceae</taxon>
        <taxon>Cupriavidus</taxon>
    </lineage>
</organism>
<evidence type="ECO:0000256" key="1">
    <source>
        <dbReference type="SAM" id="Coils"/>
    </source>
</evidence>
<dbReference type="InterPro" id="IPR043128">
    <property type="entry name" value="Rev_trsase/Diguanyl_cyclase"/>
</dbReference>
<dbReference type="EMBL" id="QGGT01000009">
    <property type="protein sequence ID" value="PWK31546.1"/>
    <property type="molecule type" value="Genomic_DNA"/>
</dbReference>
<protein>
    <submittedName>
        <fullName evidence="6">Diguanylate cyclase/phosphodiesterase with PAS/PAC sensor(S)</fullName>
    </submittedName>
</protein>
<dbReference type="SUPFAM" id="SSF55785">
    <property type="entry name" value="PYP-like sensor domain (PAS domain)"/>
    <property type="match status" value="3"/>
</dbReference>
<proteinExistence type="predicted"/>
<dbReference type="CDD" id="cd00130">
    <property type="entry name" value="PAS"/>
    <property type="match status" value="3"/>
</dbReference>
<dbReference type="InterPro" id="IPR052155">
    <property type="entry name" value="Biofilm_reg_signaling"/>
</dbReference>
<dbReference type="CDD" id="cd01948">
    <property type="entry name" value="EAL"/>
    <property type="match status" value="1"/>
</dbReference>
<dbReference type="Pfam" id="PF00563">
    <property type="entry name" value="EAL"/>
    <property type="match status" value="1"/>
</dbReference>
<dbReference type="SMART" id="SM00086">
    <property type="entry name" value="PAC"/>
    <property type="match status" value="2"/>
</dbReference>
<gene>
    <name evidence="6" type="ORF">C7419_1093</name>
</gene>
<sequence length="871" mass="97514">MDADIAAFIPPASWHREEFVVETGGEPLTIVYLCTGDAQSLYERSASQALAESEENYRHRVTLNPQIQWTADEHGQITEASQRWTSLTGVRAEDALGAGWQQRVHPDDLEHVTREWAHAVATRREFVHDYRLRLQDGAYRWFRAHAFPRLGAEGRVIKWYGALEDIDDSRSASLARETSERFAKDILDNSPASIRVLDADGRVLYVNASAVRTLQLKSAGAVIGKYWPNFLPPEARSTAEHALAEARSGRTAKFAHSRVLRGGATQWLDSVVFRVPNADEAMTRFVVISIDVTEATIANEQARTAKRELEALARRMTEVLESTTDCVVQLDRDWRLRYFNRNAAHAMAGRNPALGRSIWDVFPEETQGEFARQYRNALDAGRATTFEHYMRTLSAWYEVHVYPGADGVSVFLRDISARREAERQLLASQKELERIARRDVLTGIANRLFWQERMERLLASSDDGHRAALLYVDLDGFKGVNDAFGHSGGDVVLKEVAQRLAECVSEPHFVARIGGDEFVVMQVSPSDIHAVEQLAQRILQDVSHPYRLRDVYVSLDACIGIAMMPDDGADATTLLQAADMALYDAKAEGPGTYRFLGTNDPARTKLRLETKRALHHAVSHGQLELHYQPIYDIRTGGICSFEALLRWRHPELGLVSPSDFIPLAEETGLIVPIGEWVLKEACRQLGQWPEHIRVSVNLSPSQFRGRKLIQSVESALSSAGAHASRLEIEITESVLMRSNGANLEALRELRRLGVRIAMDDFGTGYSSLSYLRSFTFDKIKLDRSFVSDLGNSCEARAILHAVRSLGVAFRVTTTAEGIETPEQLGVIREEGYDEAQGYLLGKPMSEAEAKALAWRPEIPDALRFSLGEKRP</sequence>
<evidence type="ECO:0000259" key="5">
    <source>
        <dbReference type="PROSITE" id="PS50887"/>
    </source>
</evidence>
<dbReference type="Gene3D" id="3.30.70.270">
    <property type="match status" value="1"/>
</dbReference>
<evidence type="ECO:0000259" key="3">
    <source>
        <dbReference type="PROSITE" id="PS50113"/>
    </source>
</evidence>
<feature type="domain" description="PAC" evidence="3">
    <location>
        <begin position="126"/>
        <end position="178"/>
    </location>
</feature>
<dbReference type="Proteomes" id="UP000245754">
    <property type="component" value="Unassembled WGS sequence"/>
</dbReference>
<evidence type="ECO:0000313" key="6">
    <source>
        <dbReference type="EMBL" id="PWK31546.1"/>
    </source>
</evidence>
<dbReference type="InterPro" id="IPR001633">
    <property type="entry name" value="EAL_dom"/>
</dbReference>
<feature type="coiled-coil region" evidence="1">
    <location>
        <begin position="292"/>
        <end position="322"/>
    </location>
</feature>
<dbReference type="PANTHER" id="PTHR44757:SF2">
    <property type="entry name" value="BIOFILM ARCHITECTURE MAINTENANCE PROTEIN MBAA"/>
    <property type="match status" value="1"/>
</dbReference>
<dbReference type="Gene3D" id="3.30.450.20">
    <property type="entry name" value="PAS domain"/>
    <property type="match status" value="3"/>
</dbReference>
<dbReference type="FunFam" id="3.30.450.20:FF:000099">
    <property type="entry name" value="Sensory box sensor histidine kinase"/>
    <property type="match status" value="1"/>
</dbReference>
<evidence type="ECO:0000259" key="4">
    <source>
        <dbReference type="PROSITE" id="PS50883"/>
    </source>
</evidence>
<comment type="caution">
    <text evidence="6">The sequence shown here is derived from an EMBL/GenBank/DDBJ whole genome shotgun (WGS) entry which is preliminary data.</text>
</comment>
<dbReference type="NCBIfam" id="TIGR00229">
    <property type="entry name" value="sensory_box"/>
    <property type="match status" value="3"/>
</dbReference>
<dbReference type="SMART" id="SM00091">
    <property type="entry name" value="PAS"/>
    <property type="match status" value="3"/>
</dbReference>
<dbReference type="InterPro" id="IPR000700">
    <property type="entry name" value="PAS-assoc_C"/>
</dbReference>
<dbReference type="SUPFAM" id="SSF55073">
    <property type="entry name" value="Nucleotide cyclase"/>
    <property type="match status" value="1"/>
</dbReference>
<keyword evidence="7" id="KW-1185">Reference proteome</keyword>
<dbReference type="InterPro" id="IPR035965">
    <property type="entry name" value="PAS-like_dom_sf"/>
</dbReference>
<dbReference type="PANTHER" id="PTHR44757">
    <property type="entry name" value="DIGUANYLATE CYCLASE DGCP"/>
    <property type="match status" value="1"/>
</dbReference>
<dbReference type="InterPro" id="IPR013656">
    <property type="entry name" value="PAS_4"/>
</dbReference>
<dbReference type="InterPro" id="IPR029787">
    <property type="entry name" value="Nucleotide_cyclase"/>
</dbReference>
<reference evidence="6 7" key="1">
    <citation type="submission" date="2018-05" db="EMBL/GenBank/DDBJ databases">
        <title>Genomic Encyclopedia of Type Strains, Phase IV (KMG-V): Genome sequencing to study the core and pangenomes of soil and plant-associated prokaryotes.</title>
        <authorList>
            <person name="Whitman W."/>
        </authorList>
    </citation>
    <scope>NUCLEOTIDE SEQUENCE [LARGE SCALE GENOMIC DNA]</scope>
    <source>
        <strain evidence="6 7">SLV-132</strain>
    </source>
</reference>
<feature type="domain" description="GGDEF" evidence="5">
    <location>
        <begin position="465"/>
        <end position="598"/>
    </location>
</feature>
<name>A0A316EL78_9BURK</name>
<dbReference type="InterPro" id="IPR035919">
    <property type="entry name" value="EAL_sf"/>
</dbReference>
<dbReference type="PROSITE" id="PS50887">
    <property type="entry name" value="GGDEF"/>
    <property type="match status" value="1"/>
</dbReference>
<dbReference type="PROSITE" id="PS50112">
    <property type="entry name" value="PAS"/>
    <property type="match status" value="2"/>
</dbReference>